<dbReference type="EMBL" id="GL988046">
    <property type="protein sequence ID" value="EGS18309.1"/>
    <property type="molecule type" value="Genomic_DNA"/>
</dbReference>
<reference evidence="2 3" key="1">
    <citation type="journal article" date="2011" name="Cell">
        <title>Insight into structure and assembly of the nuclear pore complex by utilizing the genome of a eukaryotic thermophile.</title>
        <authorList>
            <person name="Amlacher S."/>
            <person name="Sarges P."/>
            <person name="Flemming D."/>
            <person name="van Noort V."/>
            <person name="Kunze R."/>
            <person name="Devos D.P."/>
            <person name="Arumugam M."/>
            <person name="Bork P."/>
            <person name="Hurt E."/>
        </authorList>
    </citation>
    <scope>NUCLEOTIDE SEQUENCE [LARGE SCALE GENOMIC DNA]</scope>
    <source>
        <strain evidence="3">DSM 1495 / CBS 144.50 / IMI 039719</strain>
    </source>
</reference>
<dbReference type="OrthoDB" id="2687876at2759"/>
<dbReference type="RefSeq" id="XP_006696640.1">
    <property type="nucleotide sequence ID" value="XM_006696577.1"/>
</dbReference>
<evidence type="ECO:0000313" key="2">
    <source>
        <dbReference type="EMBL" id="EGS18309.1"/>
    </source>
</evidence>
<dbReference type="Proteomes" id="UP000008066">
    <property type="component" value="Unassembled WGS sequence"/>
</dbReference>
<evidence type="ECO:0000259" key="1">
    <source>
        <dbReference type="PROSITE" id="PS50181"/>
    </source>
</evidence>
<dbReference type="InterPro" id="IPR036047">
    <property type="entry name" value="F-box-like_dom_sf"/>
</dbReference>
<accession>G0SED2</accession>
<sequence length="396" mass="45279">MVTQSPLAPLSNPSVLKELIWTDPHDLSREMLNPIMHDLHLSPPLSIPPVDSCPSLGHFAKVPREIPDKILSSLDLQSLWSFARASRGAYQIVNGHYQYRELRRHAAYVIAALFRTRLAREHSIARLYAALKGTECATCKHFGAYLWLLSAERACYQCMLEKPAYSFVLPSSVAGANLCWRDKKDREKLRMFYPVPGEYGPSKERRIKEGTALISAAEAFVLSKKLGEPGGRWFEPGRMVQEIEDKMWESILAESWYFRTRGLEPFALFAVPFPSLNSDGTPREVGWCVGCNILYSWHYGKGKEYERYLLDDLEPQERERIEQGDTISFMMHADTQISAVKVVKGYGEAARRAWLREELVKRHLGECDGAKLVRTRIQKGKWEGRPWWVVVPFGGF</sequence>
<evidence type="ECO:0000313" key="3">
    <source>
        <dbReference type="Proteomes" id="UP000008066"/>
    </source>
</evidence>
<dbReference type="GeneID" id="18260371"/>
<protein>
    <recommendedName>
        <fullName evidence="1">F-box domain-containing protein</fullName>
    </recommendedName>
</protein>
<gene>
    <name evidence="2" type="ORF">CTHT_0063330</name>
</gene>
<dbReference type="eggNOG" id="ENOG502RX5J">
    <property type="taxonomic scope" value="Eukaryota"/>
</dbReference>
<name>G0SED2_CHATD</name>
<keyword evidence="3" id="KW-1185">Reference proteome</keyword>
<proteinExistence type="predicted"/>
<dbReference type="HOGENOM" id="CLU_696389_0_0_1"/>
<dbReference type="KEGG" id="cthr:CTHT_0063330"/>
<dbReference type="PROSITE" id="PS50181">
    <property type="entry name" value="FBOX"/>
    <property type="match status" value="1"/>
</dbReference>
<dbReference type="InterPro" id="IPR001810">
    <property type="entry name" value="F-box_dom"/>
</dbReference>
<dbReference type="SUPFAM" id="SSF81383">
    <property type="entry name" value="F-box domain"/>
    <property type="match status" value="1"/>
</dbReference>
<organism evidence="3">
    <name type="scientific">Chaetomium thermophilum (strain DSM 1495 / CBS 144.50 / IMI 039719)</name>
    <name type="common">Thermochaetoides thermophila</name>
    <dbReference type="NCBI Taxonomy" id="759272"/>
    <lineage>
        <taxon>Eukaryota</taxon>
        <taxon>Fungi</taxon>
        <taxon>Dikarya</taxon>
        <taxon>Ascomycota</taxon>
        <taxon>Pezizomycotina</taxon>
        <taxon>Sordariomycetes</taxon>
        <taxon>Sordariomycetidae</taxon>
        <taxon>Sordariales</taxon>
        <taxon>Chaetomiaceae</taxon>
        <taxon>Thermochaetoides</taxon>
    </lineage>
</organism>
<feature type="domain" description="F-box" evidence="1">
    <location>
        <begin position="56"/>
        <end position="102"/>
    </location>
</feature>
<dbReference type="STRING" id="759272.G0SED2"/>
<dbReference type="AlphaFoldDB" id="G0SED2"/>